<reference evidence="2 3" key="1">
    <citation type="journal article" date="2023" name="Microbiol. Resour. Announc.">
        <title>Complete Genome Sequence of Imperialibacter roseus strain P4T.</title>
        <authorList>
            <person name="Tizabi D.R."/>
            <person name="Bachvaroff T."/>
            <person name="Hill R.T."/>
        </authorList>
    </citation>
    <scope>NUCLEOTIDE SEQUENCE [LARGE SCALE GENOMIC DNA]</scope>
    <source>
        <strain evidence="2 3">P4T</strain>
    </source>
</reference>
<dbReference type="SUPFAM" id="SSF53448">
    <property type="entry name" value="Nucleotide-diphospho-sugar transferases"/>
    <property type="match status" value="1"/>
</dbReference>
<protein>
    <submittedName>
        <fullName evidence="2">Glycosyltransferase</fullName>
        <ecNumber evidence="2">2.4.-.-</ecNumber>
    </submittedName>
</protein>
<sequence>MRRAKSRNTGMRFAKGEYLTFLDSDDFMLPDNLSDAYQYIQNHSKAYLFHNLYQLVDQDNTVLYQYQFLPIKNPLDTIARGNFLSCIGVFLHSKIYKTIYWDEHPLLTGSEDYDYWLRVIVKYPNVGRIPKINSNILHHGTRTINNQDAVQAQARFDYMIEKYRNDREFIAAYKHRLNTIKATLWLFLAGLHLNAGDKLQVLKWLKNAFFADAYTLKRREFYSLVAGIIR</sequence>
<organism evidence="2 3">
    <name type="scientific">Imperialibacter roseus</name>
    <dbReference type="NCBI Taxonomy" id="1324217"/>
    <lineage>
        <taxon>Bacteria</taxon>
        <taxon>Pseudomonadati</taxon>
        <taxon>Bacteroidota</taxon>
        <taxon>Cytophagia</taxon>
        <taxon>Cytophagales</taxon>
        <taxon>Flammeovirgaceae</taxon>
        <taxon>Imperialibacter</taxon>
    </lineage>
</organism>
<proteinExistence type="predicted"/>
<keyword evidence="3" id="KW-1185">Reference proteome</keyword>
<dbReference type="Pfam" id="PF10111">
    <property type="entry name" value="Glyco_tranf_2_2"/>
    <property type="match status" value="1"/>
</dbReference>
<evidence type="ECO:0000313" key="3">
    <source>
        <dbReference type="Proteomes" id="UP001302349"/>
    </source>
</evidence>
<feature type="domain" description="Glycosyltransferase 2-like prokaryotic type" evidence="1">
    <location>
        <begin position="3"/>
        <end position="130"/>
    </location>
</feature>
<dbReference type="EC" id="2.4.-.-" evidence="2"/>
<dbReference type="GO" id="GO:0016757">
    <property type="term" value="F:glycosyltransferase activity"/>
    <property type="evidence" value="ECO:0007669"/>
    <property type="project" value="UniProtKB-KW"/>
</dbReference>
<name>A0ABZ0IM08_9BACT</name>
<evidence type="ECO:0000259" key="1">
    <source>
        <dbReference type="Pfam" id="PF10111"/>
    </source>
</evidence>
<dbReference type="RefSeq" id="WP_317488334.1">
    <property type="nucleotide sequence ID" value="NZ_CP136051.1"/>
</dbReference>
<keyword evidence="2" id="KW-0808">Transferase</keyword>
<accession>A0ABZ0IM08</accession>
<evidence type="ECO:0000313" key="2">
    <source>
        <dbReference type="EMBL" id="WOK05576.1"/>
    </source>
</evidence>
<keyword evidence="2" id="KW-0328">Glycosyltransferase</keyword>
<dbReference type="Gene3D" id="3.90.550.10">
    <property type="entry name" value="Spore Coat Polysaccharide Biosynthesis Protein SpsA, Chain A"/>
    <property type="match status" value="1"/>
</dbReference>
<dbReference type="Proteomes" id="UP001302349">
    <property type="component" value="Chromosome"/>
</dbReference>
<dbReference type="InterPro" id="IPR029044">
    <property type="entry name" value="Nucleotide-diphossugar_trans"/>
</dbReference>
<dbReference type="EMBL" id="CP136051">
    <property type="protein sequence ID" value="WOK05576.1"/>
    <property type="molecule type" value="Genomic_DNA"/>
</dbReference>
<gene>
    <name evidence="2" type="ORF">RT717_21095</name>
</gene>
<dbReference type="InterPro" id="IPR019290">
    <property type="entry name" value="GlycosylTrfase-like_prok"/>
</dbReference>